<reference evidence="1 2" key="1">
    <citation type="submission" date="2016-04" db="EMBL/GenBank/DDBJ databases">
        <title>ATOL: Assembling a taxonomically balanced genome-scale reconstruction of the evolutionary history of the Enterobacteriaceae.</title>
        <authorList>
            <person name="Plunkett G.III."/>
            <person name="Neeno-Eckwall E.C."/>
            <person name="Glasner J.D."/>
            <person name="Perna N.T."/>
        </authorList>
    </citation>
    <scope>NUCLEOTIDE SEQUENCE [LARGE SCALE GENOMIC DNA]</scope>
    <source>
        <strain evidence="1 2">ATCC 51603</strain>
    </source>
</reference>
<dbReference type="InterPro" id="IPR051220">
    <property type="entry name" value="TFA_Chaperone"/>
</dbReference>
<dbReference type="AlphaFoldDB" id="A0A1B7JE86"/>
<organism evidence="1 2">
    <name type="scientific">Kluyvera georgiana ATCC 51603</name>
    <dbReference type="NCBI Taxonomy" id="1354264"/>
    <lineage>
        <taxon>Bacteria</taxon>
        <taxon>Pseudomonadati</taxon>
        <taxon>Pseudomonadota</taxon>
        <taxon>Gammaproteobacteria</taxon>
        <taxon>Enterobacterales</taxon>
        <taxon>Enterobacteriaceae</taxon>
        <taxon>Kluyvera</taxon>
    </lineage>
</organism>
<sequence>MSFKMSATAQLIKVFNLRADTKEFIGASDAYIQPFTGLPANSTDIEPPECPAGNVAIFDLNKKEWSIQEDHRGQTVYDTETGQPVYINKPGALPANTTTLPRPGDFYVWNGKKWVLDEKASHEAAVSAAEAQKQYLVNAAQQSISVLQTKLLMERVLTDEEKKKVNGTLDYIDAVTAVIADSAPDITWPEIGDYVA</sequence>
<comment type="caution">
    <text evidence="1">The sequence shown here is derived from an EMBL/GenBank/DDBJ whole genome shotgun (WGS) entry which is preliminary data.</text>
</comment>
<dbReference type="PANTHER" id="PTHR34413">
    <property type="entry name" value="PROPHAGE TAIL FIBER ASSEMBLY PROTEIN HOMOLOG TFAE-RELATED-RELATED"/>
    <property type="match status" value="1"/>
</dbReference>
<evidence type="ECO:0000313" key="1">
    <source>
        <dbReference type="EMBL" id="OAT46259.1"/>
    </source>
</evidence>
<evidence type="ECO:0000313" key="2">
    <source>
        <dbReference type="Proteomes" id="UP000078386"/>
    </source>
</evidence>
<gene>
    <name evidence="1" type="ORF">M989_04231</name>
</gene>
<dbReference type="EMBL" id="LXEU01000085">
    <property type="protein sequence ID" value="OAT46259.1"/>
    <property type="molecule type" value="Genomic_DNA"/>
</dbReference>
<dbReference type="PANTHER" id="PTHR34413:SF2">
    <property type="entry name" value="PROPHAGE TAIL FIBER ASSEMBLY PROTEIN HOMOLOG TFAE-RELATED"/>
    <property type="match status" value="1"/>
</dbReference>
<accession>A0A1B7JE86</accession>
<dbReference type="Proteomes" id="UP000078386">
    <property type="component" value="Unassembled WGS sequence"/>
</dbReference>
<name>A0A1B7JE86_9ENTR</name>
<dbReference type="RefSeq" id="WP_064548629.1">
    <property type="nucleotide sequence ID" value="NZ_LXEU01000085.1"/>
</dbReference>
<dbReference type="PATRIC" id="fig|1354264.4.peg.4377"/>
<protein>
    <submittedName>
        <fullName evidence="1">Phage tail fiber assembly protein</fullName>
    </submittedName>
</protein>
<keyword evidence="2" id="KW-1185">Reference proteome</keyword>
<dbReference type="Pfam" id="PF02413">
    <property type="entry name" value="Caudo_TAP"/>
    <property type="match status" value="1"/>
</dbReference>
<proteinExistence type="predicted"/>
<dbReference type="InterPro" id="IPR003458">
    <property type="entry name" value="Phage_T4_Gp38_tail_assem"/>
</dbReference>